<dbReference type="AlphaFoldDB" id="A0A6A4QA84"/>
<protein>
    <submittedName>
        <fullName evidence="1">Putative RNA-directed DNA polymerase</fullName>
    </submittedName>
</protein>
<dbReference type="GO" id="GO:0003964">
    <property type="term" value="F:RNA-directed DNA polymerase activity"/>
    <property type="evidence" value="ECO:0007669"/>
    <property type="project" value="UniProtKB-KW"/>
</dbReference>
<dbReference type="PANTHER" id="PTHR11439:SF463">
    <property type="entry name" value="REVERSE TRANSCRIPTASE TY1_COPIA-TYPE DOMAIN-CONTAINING PROTEIN"/>
    <property type="match status" value="1"/>
</dbReference>
<reference evidence="2" key="1">
    <citation type="journal article" date="2020" name="Nat. Commun.">
        <title>Genome sequence of the cluster root forming white lupin.</title>
        <authorList>
            <person name="Hufnagel B."/>
            <person name="Marques A."/>
            <person name="Soriano A."/>
            <person name="Marques L."/>
            <person name="Divol F."/>
            <person name="Doumas P."/>
            <person name="Sallet E."/>
            <person name="Mancinotti D."/>
            <person name="Carrere S."/>
            <person name="Marande W."/>
            <person name="Arribat S."/>
            <person name="Keller J."/>
            <person name="Huneau C."/>
            <person name="Blein T."/>
            <person name="Aime D."/>
            <person name="Laguerre M."/>
            <person name="Taylor J."/>
            <person name="Schubert V."/>
            <person name="Nelson M."/>
            <person name="Geu-Flores F."/>
            <person name="Crespi M."/>
            <person name="Gallardo-Guerrero K."/>
            <person name="Delaux P.-M."/>
            <person name="Salse J."/>
            <person name="Berges H."/>
            <person name="Guyot R."/>
            <person name="Gouzy J."/>
            <person name="Peret B."/>
        </authorList>
    </citation>
    <scope>NUCLEOTIDE SEQUENCE [LARGE SCALE GENOMIC DNA]</scope>
    <source>
        <strain evidence="2">cv. Amiga</strain>
    </source>
</reference>
<evidence type="ECO:0000313" key="2">
    <source>
        <dbReference type="Proteomes" id="UP000447434"/>
    </source>
</evidence>
<keyword evidence="2" id="KW-1185">Reference proteome</keyword>
<comment type="caution">
    <text evidence="1">The sequence shown here is derived from an EMBL/GenBank/DDBJ whole genome shotgun (WGS) entry which is preliminary data.</text>
</comment>
<evidence type="ECO:0000313" key="1">
    <source>
        <dbReference type="EMBL" id="KAE9610848.1"/>
    </source>
</evidence>
<proteinExistence type="predicted"/>
<keyword evidence="1" id="KW-0695">RNA-directed DNA polymerase</keyword>
<dbReference type="PANTHER" id="PTHR11439">
    <property type="entry name" value="GAG-POL-RELATED RETROTRANSPOSON"/>
    <property type="match status" value="1"/>
</dbReference>
<gene>
    <name evidence="1" type="ORF">Lalb_Chr07g0191071</name>
</gene>
<organism evidence="1 2">
    <name type="scientific">Lupinus albus</name>
    <name type="common">White lupine</name>
    <name type="synonym">Lupinus termis</name>
    <dbReference type="NCBI Taxonomy" id="3870"/>
    <lineage>
        <taxon>Eukaryota</taxon>
        <taxon>Viridiplantae</taxon>
        <taxon>Streptophyta</taxon>
        <taxon>Embryophyta</taxon>
        <taxon>Tracheophyta</taxon>
        <taxon>Spermatophyta</taxon>
        <taxon>Magnoliopsida</taxon>
        <taxon>eudicotyledons</taxon>
        <taxon>Gunneridae</taxon>
        <taxon>Pentapetalae</taxon>
        <taxon>rosids</taxon>
        <taxon>fabids</taxon>
        <taxon>Fabales</taxon>
        <taxon>Fabaceae</taxon>
        <taxon>Papilionoideae</taxon>
        <taxon>50 kb inversion clade</taxon>
        <taxon>genistoids sensu lato</taxon>
        <taxon>core genistoids</taxon>
        <taxon>Genisteae</taxon>
        <taxon>Lupinus</taxon>
    </lineage>
</organism>
<sequence>MCKLLYLTHTRPNISFAIGCFSQFLASLTDSHYQAALHILKYLKASPGQGLFFPSNNTNIIQGYSDSDWATCIDTRRSVT</sequence>
<name>A0A6A4QA84_LUPAL</name>
<keyword evidence="1" id="KW-0548">Nucleotidyltransferase</keyword>
<keyword evidence="1" id="KW-0808">Transferase</keyword>
<accession>A0A6A4QA84</accession>
<dbReference type="OrthoDB" id="128382at2759"/>
<dbReference type="EMBL" id="WOCE01000007">
    <property type="protein sequence ID" value="KAE9610848.1"/>
    <property type="molecule type" value="Genomic_DNA"/>
</dbReference>
<dbReference type="Proteomes" id="UP000447434">
    <property type="component" value="Chromosome 7"/>
</dbReference>